<evidence type="ECO:0000313" key="8">
    <source>
        <dbReference type="Proteomes" id="UP000225277"/>
    </source>
</evidence>
<name>A0A2D3V8V7_9PEZI</name>
<dbReference type="PANTHER" id="PTHR21512">
    <property type="entry name" value="TRAFFICKING PROTEIN PARTICLE COMPLEX SUBUNIT 9"/>
    <property type="match status" value="1"/>
</dbReference>
<proteinExistence type="predicted"/>
<dbReference type="GO" id="GO:0005802">
    <property type="term" value="C:trans-Golgi network"/>
    <property type="evidence" value="ECO:0007669"/>
    <property type="project" value="TreeGrafter"/>
</dbReference>
<feature type="domain" description="Trs120/TRAPPC9 first Ig-like" evidence="6">
    <location>
        <begin position="720"/>
        <end position="905"/>
    </location>
</feature>
<dbReference type="InterPro" id="IPR058565">
    <property type="entry name" value="Ig_TRAPPC9_Trs120_1st"/>
</dbReference>
<evidence type="ECO:0008006" key="9">
    <source>
        <dbReference type="Google" id="ProtNLM"/>
    </source>
</evidence>
<dbReference type="Proteomes" id="UP000225277">
    <property type="component" value="Unassembled WGS sequence"/>
</dbReference>
<dbReference type="STRING" id="112498.A0A2D3V8V7"/>
<dbReference type="PANTHER" id="PTHR21512:SF5">
    <property type="entry name" value="TRAFFICKING PROTEIN PARTICLE COMPLEX SUBUNIT 9"/>
    <property type="match status" value="1"/>
</dbReference>
<dbReference type="Pfam" id="PF26254">
    <property type="entry name" value="Ig_TRAPPC9-Trs120_1st"/>
    <property type="match status" value="1"/>
</dbReference>
<keyword evidence="8" id="KW-1185">Reference proteome</keyword>
<keyword evidence="2" id="KW-0333">Golgi apparatus</keyword>
<evidence type="ECO:0000259" key="6">
    <source>
        <dbReference type="Pfam" id="PF26254"/>
    </source>
</evidence>
<evidence type="ECO:0000259" key="5">
    <source>
        <dbReference type="Pfam" id="PF26251"/>
    </source>
</evidence>
<dbReference type="InterPro" id="IPR058563">
    <property type="entry name" value="Trs120_TRAPPC9_N"/>
</dbReference>
<gene>
    <name evidence="7" type="ORF">RCC_05903</name>
</gene>
<dbReference type="InterPro" id="IPR058564">
    <property type="entry name" value="TPR_TRAPPC9_Trs120"/>
</dbReference>
<feature type="compositionally biased region" description="Polar residues" evidence="3">
    <location>
        <begin position="249"/>
        <end position="264"/>
    </location>
</feature>
<feature type="compositionally biased region" description="Polar residues" evidence="3">
    <location>
        <begin position="271"/>
        <end position="301"/>
    </location>
</feature>
<evidence type="ECO:0000256" key="3">
    <source>
        <dbReference type="SAM" id="MobiDB-lite"/>
    </source>
</evidence>
<dbReference type="InterPro" id="IPR013935">
    <property type="entry name" value="Trs120_TRAPPC9"/>
</dbReference>
<feature type="domain" description="Trs120/TRAPPC9 N-terminal" evidence="4">
    <location>
        <begin position="4"/>
        <end position="376"/>
    </location>
</feature>
<dbReference type="EMBL" id="FJUY01000008">
    <property type="protein sequence ID" value="CZT20046.1"/>
    <property type="molecule type" value="Genomic_DNA"/>
</dbReference>
<evidence type="ECO:0000256" key="1">
    <source>
        <dbReference type="ARBA" id="ARBA00004555"/>
    </source>
</evidence>
<evidence type="ECO:0000259" key="4">
    <source>
        <dbReference type="Pfam" id="PF08626"/>
    </source>
</evidence>
<dbReference type="AlphaFoldDB" id="A0A2D3V8V7"/>
<feature type="compositionally biased region" description="Basic and acidic residues" evidence="3">
    <location>
        <begin position="401"/>
        <end position="411"/>
    </location>
</feature>
<evidence type="ECO:0000313" key="7">
    <source>
        <dbReference type="EMBL" id="CZT20046.1"/>
    </source>
</evidence>
<dbReference type="RefSeq" id="XP_023626935.1">
    <property type="nucleotide sequence ID" value="XM_023771167.1"/>
</dbReference>
<protein>
    <recommendedName>
        <fullName evidence="9">Hypercellular protein (HypA)</fullName>
    </recommendedName>
</protein>
<feature type="region of interest" description="Disordered" evidence="3">
    <location>
        <begin position="189"/>
        <end position="308"/>
    </location>
</feature>
<sequence length="1280" mass="138753">MDHFSPVAPAYIRVLVLPVGQIESSRFSLFVRRLQSEASIVSLSNVEHQGNGDVNSLSPTTFPQGSLLYRFSAAAPSEEHEKISPYEFFREPLIILGVVDGWRAVEEDSKKQLAQATAYLRERHPRVVHRQLVWLEDGDDEDVKSISSEIRVTNANEVDHPSLRSAVNELSARFLVEFSTYAKAVQASPTIQTPGHTAKGLHRHSSLRESERRPGSGHGDSSHASSPVEDGRTSDSFPTGKLPPLPATSFDQMPSANNVTSTNYQRRESEISTQSSKSKTRARSFSQDRIQTQGFGQSSSQEKTRARGKARVGIVMGSIYMMSGQWQEALRLLAESTTISNALTDHLWHAKGLENMLVCMVLLFWSGTEFKVPKLCDLALDKASASKFSRGASNPPGVSRESAESAKDKSQGHRLSVVIPGLARKILSLLRSTEGSLELPSLVFAEASVRFAKLLATLNATNGDLTYEKVRGLVVSDRDASSSNAQRLAVPFVDIYKPYSKASITEILSQAIPFGGDVLATSDHIRLLAGIASAYSVIGYDRKKAMAIKDAVTRLTGALMQARKLGAAEMGIHPAASLSIDTGADTLLAVAAEGSGLGNLMIDLSNIYGASTLPSSRTDSPIFADINTFGNPAIKFEILRALSGFCEAAPDPEGVLLMTSALLRAAGPNAAIDAAPEPVCNAFSREEQMHLATVISRTVAVSKHLGLANVQAVYWDSFLVRAVELIQPTGTRAVLDRTKLNGLEASIDQLGPGNPLLYDPNASRPGTAVKQASVLIHGEQSECVITLQNPFDIPLDIEEVSLVTDGLQLTSQHEPTTLGPMRFQQVSLMVDAAGVGSTKITGCRIKMQGCISQIFPIVTKSWAARPPLTTKNIGLDARPKRNVDGAKDDLRSLGIEFADVPVTVIEGMPSLVFEPNPQLDSGFMLLEGELHSLTLQLRNISKVSASVFEVVDSADVLRLERDEAAKRELVVPPGAVFPFHFQAYGTAGIATTQVNFYYAASGQGAKHARVTTVSLGMTVNAALQVQNVEIMRSLRDPVGVIQVSLDARNAWPRSLSYVCQFDGDEEASADGCPISKGYLAPGEVRRVHQVMPDSTDGASFDVDVEKARQRFLSRFRLKWEAGARSGVADLQTPNLSPESLRALQGPSVQLAISVVGHEASSKVKVAVGSFVRVQVTMKNLGRRGAPLHLQLRDLMTHTARPDRWYLVAGSLKRLLSPMAERQQRAVEFLICPLLAGALDLEVRLGELDPTDRINWHSTRLQSLTVYEEERDEEGVGESEA</sequence>
<dbReference type="OrthoDB" id="27962at2759"/>
<feature type="region of interest" description="Disordered" evidence="3">
    <location>
        <begin position="387"/>
        <end position="412"/>
    </location>
</feature>
<dbReference type="Pfam" id="PF26251">
    <property type="entry name" value="TPR_TRAPPC9-Trs120"/>
    <property type="match status" value="1"/>
</dbReference>
<dbReference type="Pfam" id="PF08626">
    <property type="entry name" value="TRAPPC9-Trs120"/>
    <property type="match status" value="1"/>
</dbReference>
<comment type="subcellular location">
    <subcellularLocation>
        <location evidence="1">Golgi apparatus</location>
    </subcellularLocation>
</comment>
<dbReference type="GeneID" id="35601050"/>
<accession>A0A2D3V8V7</accession>
<reference evidence="7 8" key="1">
    <citation type="submission" date="2016-03" db="EMBL/GenBank/DDBJ databases">
        <authorList>
            <person name="Ploux O."/>
        </authorList>
    </citation>
    <scope>NUCLEOTIDE SEQUENCE [LARGE SCALE GENOMIC DNA]</scope>
    <source>
        <strain evidence="7 8">URUG2</strain>
    </source>
</reference>
<organism evidence="7 8">
    <name type="scientific">Ramularia collo-cygni</name>
    <dbReference type="NCBI Taxonomy" id="112498"/>
    <lineage>
        <taxon>Eukaryota</taxon>
        <taxon>Fungi</taxon>
        <taxon>Dikarya</taxon>
        <taxon>Ascomycota</taxon>
        <taxon>Pezizomycotina</taxon>
        <taxon>Dothideomycetes</taxon>
        <taxon>Dothideomycetidae</taxon>
        <taxon>Mycosphaerellales</taxon>
        <taxon>Mycosphaerellaceae</taxon>
        <taxon>Ramularia</taxon>
    </lineage>
</organism>
<feature type="domain" description="Trs120/TRAPPC9 TPR region" evidence="5">
    <location>
        <begin position="417"/>
        <end position="705"/>
    </location>
</feature>
<evidence type="ECO:0000256" key="2">
    <source>
        <dbReference type="ARBA" id="ARBA00023034"/>
    </source>
</evidence>